<dbReference type="Pfam" id="PF23951">
    <property type="entry name" value="DUF7282"/>
    <property type="match status" value="3"/>
</dbReference>
<dbReference type="Proteomes" id="UP001595921">
    <property type="component" value="Unassembled WGS sequence"/>
</dbReference>
<name>A0ABD5PA04_9EURY</name>
<feature type="domain" description="DUF7282" evidence="1">
    <location>
        <begin position="50"/>
        <end position="172"/>
    </location>
</feature>
<dbReference type="NCBIfam" id="TIGR01409">
    <property type="entry name" value="TAT_signal_seq"/>
    <property type="match status" value="1"/>
</dbReference>
<protein>
    <submittedName>
        <fullName evidence="2">Twin-arginine translocation signal domain-containing protein</fullName>
    </submittedName>
</protein>
<dbReference type="EMBL" id="JBHSDS010000003">
    <property type="protein sequence ID" value="MFC4357742.1"/>
    <property type="molecule type" value="Genomic_DNA"/>
</dbReference>
<evidence type="ECO:0000259" key="1">
    <source>
        <dbReference type="Pfam" id="PF23951"/>
    </source>
</evidence>
<dbReference type="InterPro" id="IPR006311">
    <property type="entry name" value="TAT_signal"/>
</dbReference>
<sequence>MSEKTPATDSTDSSNTSSRRTFLGVAAATGAGLALGGTAVAQESDSGTAAATFDDQTTEGSTVTVTSATLPEGGYVAIHDASLLEGNVLGSVIGVSEYYEAGTHEDVEVSLYEGVEGAEFEQSMLEEDQPLIAMPHRETNGNETYEFVASEGESDGPYTADGEAVVDKAAITVESMESKPTASVTFDDQTTGGKTVSVASTSLSEGGFVAIHDASLLEGNVLGSVIGVSEYLGAGEHEDVTVTLFDVPGGDFESSMLEEDQTLIAMPHLDTNDNDTYDFLTSEGQADGPYTMDGQAVVDKGMVTVEAEEMPTAKTCFPRQKSDGTTVHLPYADLSEGGFVAIHDASLLDGEVLESVVGVSEYLEAGRTEDIEVTLFEGVPGGDFDRDSLEDGEQLYAMPHFDTNENDTYDFVESEGQADGPYTMDGEPVLNRSTITVTDGDD</sequence>
<feature type="domain" description="DUF7282" evidence="1">
    <location>
        <begin position="317"/>
        <end position="436"/>
    </location>
</feature>
<reference evidence="2 3" key="1">
    <citation type="journal article" date="2019" name="Int. J. Syst. Evol. Microbiol.">
        <title>The Global Catalogue of Microorganisms (GCM) 10K type strain sequencing project: providing services to taxonomists for standard genome sequencing and annotation.</title>
        <authorList>
            <consortium name="The Broad Institute Genomics Platform"/>
            <consortium name="The Broad Institute Genome Sequencing Center for Infectious Disease"/>
            <person name="Wu L."/>
            <person name="Ma J."/>
        </authorList>
    </citation>
    <scope>NUCLEOTIDE SEQUENCE [LARGE SCALE GENOMIC DNA]</scope>
    <source>
        <strain evidence="2 3">CGMCC 1.12553</strain>
    </source>
</reference>
<dbReference type="InterPro" id="IPR019546">
    <property type="entry name" value="TAT_signal_bac_arc"/>
</dbReference>
<gene>
    <name evidence="2" type="ORF">ACFO0N_07245</name>
</gene>
<accession>A0ABD5PA04</accession>
<dbReference type="PROSITE" id="PS51318">
    <property type="entry name" value="TAT"/>
    <property type="match status" value="1"/>
</dbReference>
<evidence type="ECO:0000313" key="2">
    <source>
        <dbReference type="EMBL" id="MFC4357742.1"/>
    </source>
</evidence>
<dbReference type="AlphaFoldDB" id="A0ABD5PA04"/>
<comment type="caution">
    <text evidence="2">The sequence shown here is derived from an EMBL/GenBank/DDBJ whole genome shotgun (WGS) entry which is preliminary data.</text>
</comment>
<feature type="domain" description="DUF7282" evidence="1">
    <location>
        <begin position="182"/>
        <end position="304"/>
    </location>
</feature>
<organism evidence="2 3">
    <name type="scientific">Halobium salinum</name>
    <dbReference type="NCBI Taxonomy" id="1364940"/>
    <lineage>
        <taxon>Archaea</taxon>
        <taxon>Methanobacteriati</taxon>
        <taxon>Methanobacteriota</taxon>
        <taxon>Stenosarchaea group</taxon>
        <taxon>Halobacteria</taxon>
        <taxon>Halobacteriales</taxon>
        <taxon>Haloferacaceae</taxon>
        <taxon>Halobium</taxon>
    </lineage>
</organism>
<evidence type="ECO:0000313" key="3">
    <source>
        <dbReference type="Proteomes" id="UP001595921"/>
    </source>
</evidence>
<dbReference type="RefSeq" id="WP_267621946.1">
    <property type="nucleotide sequence ID" value="NZ_JAODIW010000006.1"/>
</dbReference>
<proteinExistence type="predicted"/>
<dbReference type="InterPro" id="IPR055706">
    <property type="entry name" value="Slg1/2_DUF7282"/>
</dbReference>
<keyword evidence="3" id="KW-1185">Reference proteome</keyword>